<keyword evidence="12" id="KW-1185">Reference proteome</keyword>
<dbReference type="PANTHER" id="PTHR10519">
    <property type="entry name" value="GABA-B RECEPTOR"/>
    <property type="match status" value="1"/>
</dbReference>
<feature type="transmembrane region" description="Helical" evidence="9">
    <location>
        <begin position="353"/>
        <end position="375"/>
    </location>
</feature>
<comment type="caution">
    <text evidence="11">The sequence shown here is derived from an EMBL/GenBank/DDBJ whole genome shotgun (WGS) entry which is preliminary data.</text>
</comment>
<sequence length="592" mass="65823">MSASTTTTTTTADEACAFNFSASQGKHYYKTNFIIYSREVEVVGDLLGRVFYDEDNNTWSITPSQLREMALVNVLREDMKKTNSTDSWWWESPIYGAAIAFEPGVWTQTDGLDEGVTYPASSMACMENVSYCESSTDSSALVMTELKSNNDGMALYSPYAFRGPSNMSIYQNCSQGKPEFCPSMDLAFAYDYSNITTDTAEWYNAPRCLYLRNGTRTGYWTSPYWDSGAGNISMVTYSQPIISQSGKFLGVTTIDISVDALCYGEQCDYPVDYNYLTNVTPVGYTFAAISMALSLGCGLWTYLNRKDKVVIASQPFFLMLICIGCFVMASAIIPLSIDDSMASPEGCSKACMAYPWLLSIGFTATFSALTSKTWRLNRVVDNARRMRRVTVKEMDAILPFALLMTINCVIMLSWTLVDPMIWVRTEPDGEYYESYGFCEDSTGKGVIFKALIGAVNFLALVMANVQAYRARNISSEFSDAFWVMMTMVSLLQTSIIGIPLLILVQDNLAAVYFIWCGWIFVATTAVTGLMFGPKILLVRERAKNPSARSSHRSQIANTARNSLTTPQKITEPVNDAQCQEILVDRFTTNGGN</sequence>
<evidence type="ECO:0000256" key="8">
    <source>
        <dbReference type="ARBA" id="ARBA00023224"/>
    </source>
</evidence>
<keyword evidence="8" id="KW-0807">Transducer</keyword>
<feature type="transmembrane region" description="Helical" evidence="9">
    <location>
        <begin position="282"/>
        <end position="303"/>
    </location>
</feature>
<dbReference type="Pfam" id="PF22673">
    <property type="entry name" value="MCP-like_PDC_1"/>
    <property type="match status" value="1"/>
</dbReference>
<dbReference type="PANTHER" id="PTHR10519:SF20">
    <property type="entry name" value="G-PROTEIN COUPLED RECEPTOR 156-RELATED"/>
    <property type="match status" value="1"/>
</dbReference>
<dbReference type="PROSITE" id="PS50259">
    <property type="entry name" value="G_PROTEIN_RECEP_F3_4"/>
    <property type="match status" value="1"/>
</dbReference>
<evidence type="ECO:0000313" key="12">
    <source>
        <dbReference type="Proteomes" id="UP001530293"/>
    </source>
</evidence>
<keyword evidence="7" id="KW-0325">Glycoprotein</keyword>
<feature type="transmembrane region" description="Helical" evidence="9">
    <location>
        <begin position="480"/>
        <end position="504"/>
    </location>
</feature>
<evidence type="ECO:0000256" key="4">
    <source>
        <dbReference type="ARBA" id="ARBA00023040"/>
    </source>
</evidence>
<keyword evidence="2 9" id="KW-0812">Transmembrane</keyword>
<evidence type="ECO:0000256" key="7">
    <source>
        <dbReference type="ARBA" id="ARBA00023180"/>
    </source>
</evidence>
<feature type="transmembrane region" description="Helical" evidence="9">
    <location>
        <begin position="396"/>
        <end position="417"/>
    </location>
</feature>
<dbReference type="AlphaFoldDB" id="A0ABD3M9Q4"/>
<evidence type="ECO:0000256" key="9">
    <source>
        <dbReference type="SAM" id="Phobius"/>
    </source>
</evidence>
<dbReference type="CDD" id="cd12913">
    <property type="entry name" value="PDC1_MCP_like"/>
    <property type="match status" value="1"/>
</dbReference>
<feature type="transmembrane region" description="Helical" evidence="9">
    <location>
        <begin position="446"/>
        <end position="468"/>
    </location>
</feature>
<dbReference type="InterPro" id="IPR002455">
    <property type="entry name" value="GPCR3_GABA-B"/>
</dbReference>
<feature type="domain" description="G-protein coupled receptors family 3 profile" evidence="10">
    <location>
        <begin position="350"/>
        <end position="538"/>
    </location>
</feature>
<evidence type="ECO:0000259" key="10">
    <source>
        <dbReference type="PROSITE" id="PS50259"/>
    </source>
</evidence>
<keyword evidence="5 9" id="KW-0472">Membrane</keyword>
<dbReference type="InterPro" id="IPR017978">
    <property type="entry name" value="GPCR_3_C"/>
</dbReference>
<dbReference type="GO" id="GO:0004930">
    <property type="term" value="F:G protein-coupled receptor activity"/>
    <property type="evidence" value="ECO:0007669"/>
    <property type="project" value="UniProtKB-KW"/>
</dbReference>
<comment type="subcellular location">
    <subcellularLocation>
        <location evidence="1">Membrane</location>
        <topology evidence="1">Multi-pass membrane protein</topology>
    </subcellularLocation>
</comment>
<proteinExistence type="predicted"/>
<reference evidence="11 12" key="1">
    <citation type="submission" date="2024-10" db="EMBL/GenBank/DDBJ databases">
        <title>Updated reference genomes for cyclostephanoid diatoms.</title>
        <authorList>
            <person name="Roberts W.R."/>
            <person name="Alverson A.J."/>
        </authorList>
    </citation>
    <scope>NUCLEOTIDE SEQUENCE [LARGE SCALE GENOMIC DNA]</scope>
    <source>
        <strain evidence="11 12">AJA232-27</strain>
    </source>
</reference>
<dbReference type="GO" id="GO:0016020">
    <property type="term" value="C:membrane"/>
    <property type="evidence" value="ECO:0007669"/>
    <property type="project" value="UniProtKB-SubCell"/>
</dbReference>
<evidence type="ECO:0000256" key="1">
    <source>
        <dbReference type="ARBA" id="ARBA00004141"/>
    </source>
</evidence>
<dbReference type="InterPro" id="IPR000337">
    <property type="entry name" value="GPCR_3"/>
</dbReference>
<evidence type="ECO:0000256" key="3">
    <source>
        <dbReference type="ARBA" id="ARBA00022989"/>
    </source>
</evidence>
<name>A0ABD3M9Q4_9STRA</name>
<evidence type="ECO:0000313" key="11">
    <source>
        <dbReference type="EMBL" id="KAL3758947.1"/>
    </source>
</evidence>
<dbReference type="Gene3D" id="3.30.450.20">
    <property type="entry name" value="PAS domain"/>
    <property type="match status" value="1"/>
</dbReference>
<gene>
    <name evidence="11" type="ORF">ACHAWU_003018</name>
</gene>
<accession>A0ABD3M9Q4</accession>
<dbReference type="Proteomes" id="UP001530293">
    <property type="component" value="Unassembled WGS sequence"/>
</dbReference>
<keyword evidence="4" id="KW-0297">G-protein coupled receptor</keyword>
<keyword evidence="6" id="KW-0675">Receptor</keyword>
<dbReference type="PRINTS" id="PR00248">
    <property type="entry name" value="GPCRMGR"/>
</dbReference>
<evidence type="ECO:0000256" key="6">
    <source>
        <dbReference type="ARBA" id="ARBA00023170"/>
    </source>
</evidence>
<dbReference type="CDD" id="cd15047">
    <property type="entry name" value="7tmC_GABA-B-like"/>
    <property type="match status" value="1"/>
</dbReference>
<protein>
    <recommendedName>
        <fullName evidence="10">G-protein coupled receptors family 3 profile domain-containing protein</fullName>
    </recommendedName>
</protein>
<keyword evidence="3 9" id="KW-1133">Transmembrane helix</keyword>
<dbReference type="Pfam" id="PF00003">
    <property type="entry name" value="7tm_3"/>
    <property type="match status" value="1"/>
</dbReference>
<evidence type="ECO:0000256" key="5">
    <source>
        <dbReference type="ARBA" id="ARBA00023136"/>
    </source>
</evidence>
<dbReference type="EMBL" id="JALLBG020000215">
    <property type="protein sequence ID" value="KAL3758947.1"/>
    <property type="molecule type" value="Genomic_DNA"/>
</dbReference>
<feature type="transmembrane region" description="Helical" evidence="9">
    <location>
        <begin position="510"/>
        <end position="531"/>
    </location>
</feature>
<organism evidence="11 12">
    <name type="scientific">Discostella pseudostelligera</name>
    <dbReference type="NCBI Taxonomy" id="259834"/>
    <lineage>
        <taxon>Eukaryota</taxon>
        <taxon>Sar</taxon>
        <taxon>Stramenopiles</taxon>
        <taxon>Ochrophyta</taxon>
        <taxon>Bacillariophyta</taxon>
        <taxon>Coscinodiscophyceae</taxon>
        <taxon>Thalassiosirophycidae</taxon>
        <taxon>Stephanodiscales</taxon>
        <taxon>Stephanodiscaceae</taxon>
        <taxon>Discostella</taxon>
    </lineage>
</organism>
<feature type="transmembrane region" description="Helical" evidence="9">
    <location>
        <begin position="315"/>
        <end position="333"/>
    </location>
</feature>
<evidence type="ECO:0000256" key="2">
    <source>
        <dbReference type="ARBA" id="ARBA00022692"/>
    </source>
</evidence>